<accession>A0ABW2QQY5</accession>
<evidence type="ECO:0000313" key="3">
    <source>
        <dbReference type="EMBL" id="MFC7411558.1"/>
    </source>
</evidence>
<evidence type="ECO:0000259" key="2">
    <source>
        <dbReference type="Pfam" id="PF18475"/>
    </source>
</evidence>
<comment type="caution">
    <text evidence="3">The sequence shown here is derived from an EMBL/GenBank/DDBJ whole genome shotgun (WGS) entry which is preliminary data.</text>
</comment>
<dbReference type="Pfam" id="PF18475">
    <property type="entry name" value="PIN7"/>
    <property type="match status" value="1"/>
</dbReference>
<feature type="compositionally biased region" description="Basic and acidic residues" evidence="1">
    <location>
        <begin position="206"/>
        <end position="221"/>
    </location>
</feature>
<evidence type="ECO:0000313" key="4">
    <source>
        <dbReference type="Proteomes" id="UP001596501"/>
    </source>
</evidence>
<dbReference type="RefSeq" id="WP_382228135.1">
    <property type="nucleotide sequence ID" value="NZ_JBHTCA010000036.1"/>
</dbReference>
<dbReference type="EMBL" id="JBHTCA010000036">
    <property type="protein sequence ID" value="MFC7411558.1"/>
    <property type="molecule type" value="Genomic_DNA"/>
</dbReference>
<feature type="compositionally biased region" description="Low complexity" evidence="1">
    <location>
        <begin position="128"/>
        <end position="148"/>
    </location>
</feature>
<feature type="domain" description="PIN-like" evidence="2">
    <location>
        <begin position="8"/>
        <end position="106"/>
    </location>
</feature>
<name>A0ABW2QQY5_9BURK</name>
<dbReference type="InterPro" id="IPR041494">
    <property type="entry name" value="PIN7"/>
</dbReference>
<organism evidence="3 4">
    <name type="scientific">Hydrogenophaga atypica</name>
    <dbReference type="NCBI Taxonomy" id="249409"/>
    <lineage>
        <taxon>Bacteria</taxon>
        <taxon>Pseudomonadati</taxon>
        <taxon>Pseudomonadota</taxon>
        <taxon>Betaproteobacteria</taxon>
        <taxon>Burkholderiales</taxon>
        <taxon>Comamonadaceae</taxon>
        <taxon>Hydrogenophaga</taxon>
    </lineage>
</organism>
<keyword evidence="4" id="KW-1185">Reference proteome</keyword>
<feature type="region of interest" description="Disordered" evidence="1">
    <location>
        <begin position="110"/>
        <end position="221"/>
    </location>
</feature>
<gene>
    <name evidence="3" type="ORF">ACFQPB_22105</name>
</gene>
<evidence type="ECO:0000256" key="1">
    <source>
        <dbReference type="SAM" id="MobiDB-lite"/>
    </source>
</evidence>
<protein>
    <submittedName>
        <fullName evidence="3">PIN domain-containing protein</fullName>
    </submittedName>
</protein>
<feature type="compositionally biased region" description="Low complexity" evidence="1">
    <location>
        <begin position="156"/>
        <end position="183"/>
    </location>
</feature>
<proteinExistence type="predicted"/>
<sequence>MTQSTHVLVDWENVQPTDAEILALVPDATDVWIFHGKQQKKVDANQKAFSDHLTLVPVSRAGKNALDFHLSFYMGYITSRNPDARFVVIANDQGYGPMLDHAKELGFDARQVGFGPTPKKAPAKRASAKTPKAGSTPSVVSTKPVAKAATKKTPSKKTAPAKSAASTPALKPSAKAKAKAAVANPQRPTEKVTSVKTSTAKKDKKIKISEEPSASDKDYDHVLKSLRKTKNKPSREARLKGAVKSLLPADRADDARVAAVIQRLIAEGIVTVDAQGAVTVKQAQ</sequence>
<reference evidence="4" key="1">
    <citation type="journal article" date="2019" name="Int. J. Syst. Evol. Microbiol.">
        <title>The Global Catalogue of Microorganisms (GCM) 10K type strain sequencing project: providing services to taxonomists for standard genome sequencing and annotation.</title>
        <authorList>
            <consortium name="The Broad Institute Genomics Platform"/>
            <consortium name="The Broad Institute Genome Sequencing Center for Infectious Disease"/>
            <person name="Wu L."/>
            <person name="Ma J."/>
        </authorList>
    </citation>
    <scope>NUCLEOTIDE SEQUENCE [LARGE SCALE GENOMIC DNA]</scope>
    <source>
        <strain evidence="4">CGMCC 1.12371</strain>
    </source>
</reference>
<dbReference type="Proteomes" id="UP001596501">
    <property type="component" value="Unassembled WGS sequence"/>
</dbReference>